<dbReference type="EMBL" id="JANHOG010000434">
    <property type="protein sequence ID" value="KAJ3554398.1"/>
    <property type="molecule type" value="Genomic_DNA"/>
</dbReference>
<gene>
    <name evidence="1" type="ORF">NM688_g3134</name>
</gene>
<keyword evidence="2" id="KW-1185">Reference proteome</keyword>
<comment type="caution">
    <text evidence="1">The sequence shown here is derived from an EMBL/GenBank/DDBJ whole genome shotgun (WGS) entry which is preliminary data.</text>
</comment>
<protein>
    <submittedName>
        <fullName evidence="1">Uncharacterized protein</fullName>
    </submittedName>
</protein>
<sequence length="547" mass="62691">MPFILRRARQTELAPSRSFMDVVKSKIHLGSGVNEKPERRTREYASPVAQLNLTDYPDPSLTRGFHHSRRNDVMYHIPHRIMQLPAELLAYIFVLGSEDDTRIPVVISHVCRVWRAVALHTPLLWRHISLDSRKFMWIERIRRAKACTLDVELRPQMQPGRRTLRRAYLDARSVESYMLLVIPHIPRWRSLRIEFQHYAPHLWNAALSACCGTNGLVQAPRLEHISLIHPYNDDTKEFLLFNGYAPRLRSATIQGIRLAWLPALFANLTVLDYTHHSFTRGHDAFFELFSMLQVSSQLQELRLAFPPRSHHSLNPHSADIPANAHLHLDKLRSLTLHVSAEDIPSALLQLIPRLRMRGLKSLSLVSPPPSALIYQNRHYRDLSVILPPPFLRLRNFFKVLPRLSKLSHLRIEHAWCESSFVLSLLKFHVPLLKHLTLASPYVNDAFLWSLGEELRGRHYHVGHLNMQEYVPGVWHNGPVTLSTLDVVEIAGARITSEGVASVVRRMLGGGVLWVKEVWIKDCAGVDGTVMERVGAIRCDGEGMDGRY</sequence>
<dbReference type="Proteomes" id="UP001148662">
    <property type="component" value="Unassembled WGS sequence"/>
</dbReference>
<evidence type="ECO:0000313" key="2">
    <source>
        <dbReference type="Proteomes" id="UP001148662"/>
    </source>
</evidence>
<evidence type="ECO:0000313" key="1">
    <source>
        <dbReference type="EMBL" id="KAJ3554398.1"/>
    </source>
</evidence>
<organism evidence="1 2">
    <name type="scientific">Phlebia brevispora</name>
    <dbReference type="NCBI Taxonomy" id="194682"/>
    <lineage>
        <taxon>Eukaryota</taxon>
        <taxon>Fungi</taxon>
        <taxon>Dikarya</taxon>
        <taxon>Basidiomycota</taxon>
        <taxon>Agaricomycotina</taxon>
        <taxon>Agaricomycetes</taxon>
        <taxon>Polyporales</taxon>
        <taxon>Meruliaceae</taxon>
        <taxon>Phlebia</taxon>
    </lineage>
</organism>
<reference evidence="1" key="1">
    <citation type="submission" date="2022-07" db="EMBL/GenBank/DDBJ databases">
        <title>Genome Sequence of Phlebia brevispora.</title>
        <authorList>
            <person name="Buettner E."/>
        </authorList>
    </citation>
    <scope>NUCLEOTIDE SEQUENCE</scope>
    <source>
        <strain evidence="1">MPL23</strain>
    </source>
</reference>
<proteinExistence type="predicted"/>
<name>A0ACC1T6Q9_9APHY</name>
<accession>A0ACC1T6Q9</accession>